<evidence type="ECO:0000313" key="8">
    <source>
        <dbReference type="EMBL" id="CAI5730164.1"/>
    </source>
</evidence>
<feature type="compositionally biased region" description="Basic and acidic residues" evidence="6">
    <location>
        <begin position="311"/>
        <end position="324"/>
    </location>
</feature>
<proteinExistence type="predicted"/>
<evidence type="ECO:0000259" key="7">
    <source>
        <dbReference type="PROSITE" id="PS51675"/>
    </source>
</evidence>
<evidence type="ECO:0000256" key="4">
    <source>
        <dbReference type="ARBA" id="ARBA00022691"/>
    </source>
</evidence>
<dbReference type="EC" id="2.1.1.221" evidence="1"/>
<evidence type="ECO:0000256" key="1">
    <source>
        <dbReference type="ARBA" id="ARBA00012797"/>
    </source>
</evidence>
<feature type="region of interest" description="Disordered" evidence="6">
    <location>
        <begin position="1"/>
        <end position="52"/>
    </location>
</feature>
<keyword evidence="4" id="KW-0949">S-adenosyl-L-methionine</keyword>
<dbReference type="GO" id="GO:0052905">
    <property type="term" value="F:tRNA (guanosine(9)-N1)-methyltransferase activity"/>
    <property type="evidence" value="ECO:0007669"/>
    <property type="project" value="UniProtKB-EC"/>
</dbReference>
<feature type="compositionally biased region" description="Low complexity" evidence="6">
    <location>
        <begin position="21"/>
        <end position="45"/>
    </location>
</feature>
<dbReference type="EMBL" id="CANTFL010001018">
    <property type="protein sequence ID" value="CAI5730164.1"/>
    <property type="molecule type" value="Genomic_DNA"/>
</dbReference>
<dbReference type="GO" id="GO:0002939">
    <property type="term" value="P:tRNA N1-guanine methylation"/>
    <property type="evidence" value="ECO:0007669"/>
    <property type="project" value="TreeGrafter"/>
</dbReference>
<comment type="caution">
    <text evidence="8">The sequence shown here is derived from an EMBL/GenBank/DDBJ whole genome shotgun (WGS) entry which is preliminary data.</text>
</comment>
<evidence type="ECO:0000313" key="9">
    <source>
        <dbReference type="Proteomes" id="UP001162031"/>
    </source>
</evidence>
<dbReference type="PANTHER" id="PTHR13563:SF13">
    <property type="entry name" value="TRNA METHYLTRANSFERASE 10 HOMOLOG A"/>
    <property type="match status" value="1"/>
</dbReference>
<organism evidence="8 9">
    <name type="scientific">Hyaloperonospora brassicae</name>
    <name type="common">Brassica downy mildew</name>
    <name type="synonym">Peronospora brassicae</name>
    <dbReference type="NCBI Taxonomy" id="162125"/>
    <lineage>
        <taxon>Eukaryota</taxon>
        <taxon>Sar</taxon>
        <taxon>Stramenopiles</taxon>
        <taxon>Oomycota</taxon>
        <taxon>Peronosporomycetes</taxon>
        <taxon>Peronosporales</taxon>
        <taxon>Peronosporaceae</taxon>
        <taxon>Hyaloperonospora</taxon>
    </lineage>
</organism>
<sequence length="342" mass="38509">MVTPPSEASCRDPVDATELDVAVATPPASPPMTSTPQRSRSGQQPRRLRRERHKKERYALLHAMTAEQRYAHLNQETIEKHETQQRLERAAASDSSSQRIAIDLSFDSLMNEKELRSLAKQLKLCYGAVKKMPDPFQLIFCNPSEQLEHSLDRFGASHWHVQWRRNGNSITEHFQADQLVYLSPDSPHVLDKIDPEKVYVIGGLVDKSRKKGATLDAAVHAGVPTVRLPIQENVPERLDHILNVNTVVDVLIVSREIDDWSRVLELALPQRKRSQVGRKALRRRQKQQMLFSAASKSGQAKQVVSGRHVGNKTELDDGVPERPGGEVSPTESLDLWLWDAAA</sequence>
<keyword evidence="2" id="KW-0489">Methyltransferase</keyword>
<dbReference type="GO" id="GO:0005634">
    <property type="term" value="C:nucleus"/>
    <property type="evidence" value="ECO:0007669"/>
    <property type="project" value="TreeGrafter"/>
</dbReference>
<dbReference type="GO" id="GO:0000049">
    <property type="term" value="F:tRNA binding"/>
    <property type="evidence" value="ECO:0007669"/>
    <property type="project" value="TreeGrafter"/>
</dbReference>
<dbReference type="PROSITE" id="PS51675">
    <property type="entry name" value="SAM_MT_TRM10"/>
    <property type="match status" value="1"/>
</dbReference>
<keyword evidence="9" id="KW-1185">Reference proteome</keyword>
<evidence type="ECO:0000256" key="5">
    <source>
        <dbReference type="ARBA" id="ARBA00048434"/>
    </source>
</evidence>
<evidence type="ECO:0000256" key="2">
    <source>
        <dbReference type="ARBA" id="ARBA00022603"/>
    </source>
</evidence>
<name>A0AAV0U5E0_HYABA</name>
<evidence type="ECO:0000256" key="6">
    <source>
        <dbReference type="SAM" id="MobiDB-lite"/>
    </source>
</evidence>
<dbReference type="AlphaFoldDB" id="A0AAV0U5E0"/>
<dbReference type="InterPro" id="IPR028564">
    <property type="entry name" value="MT_TRM10-typ"/>
</dbReference>
<protein>
    <recommendedName>
        <fullName evidence="1">tRNA (guanine(9)-N(1))-methyltransferase</fullName>
        <ecNumber evidence="1">2.1.1.221</ecNumber>
    </recommendedName>
</protein>
<feature type="domain" description="SAM-dependent MTase TRM10-type" evidence="7">
    <location>
        <begin position="83"/>
        <end position="275"/>
    </location>
</feature>
<dbReference type="InterPro" id="IPR007356">
    <property type="entry name" value="tRNA_m1G_MeTrfase_euk"/>
</dbReference>
<keyword evidence="3" id="KW-0808">Transferase</keyword>
<gene>
    <name evidence="8" type="ORF">HBR001_LOCUS4760</name>
</gene>
<dbReference type="InterPro" id="IPR038459">
    <property type="entry name" value="MT_TRM10-typ_sf"/>
</dbReference>
<evidence type="ECO:0000256" key="3">
    <source>
        <dbReference type="ARBA" id="ARBA00022679"/>
    </source>
</evidence>
<reference evidence="8" key="1">
    <citation type="submission" date="2022-12" db="EMBL/GenBank/DDBJ databases">
        <authorList>
            <person name="Webb A."/>
        </authorList>
    </citation>
    <scope>NUCLEOTIDE SEQUENCE</scope>
    <source>
        <strain evidence="8">Hp1</strain>
    </source>
</reference>
<accession>A0AAV0U5E0</accession>
<comment type="catalytic activity">
    <reaction evidence="5">
        <text>guanosine(9) in tRNA + S-adenosyl-L-methionine = N(1)-methylguanosine(9) in tRNA + S-adenosyl-L-homocysteine + H(+)</text>
        <dbReference type="Rhea" id="RHEA:43156"/>
        <dbReference type="Rhea" id="RHEA-COMP:10367"/>
        <dbReference type="Rhea" id="RHEA-COMP:10368"/>
        <dbReference type="ChEBI" id="CHEBI:15378"/>
        <dbReference type="ChEBI" id="CHEBI:57856"/>
        <dbReference type="ChEBI" id="CHEBI:59789"/>
        <dbReference type="ChEBI" id="CHEBI:73542"/>
        <dbReference type="ChEBI" id="CHEBI:74269"/>
        <dbReference type="EC" id="2.1.1.221"/>
    </reaction>
</comment>
<dbReference type="Proteomes" id="UP001162031">
    <property type="component" value="Unassembled WGS sequence"/>
</dbReference>
<feature type="region of interest" description="Disordered" evidence="6">
    <location>
        <begin position="301"/>
        <end position="333"/>
    </location>
</feature>
<dbReference type="Gene3D" id="3.40.1280.30">
    <property type="match status" value="1"/>
</dbReference>
<dbReference type="PANTHER" id="PTHR13563">
    <property type="entry name" value="TRNA (GUANINE-9-) METHYLTRANSFERASE"/>
    <property type="match status" value="1"/>
</dbReference>
<dbReference type="CDD" id="cd18089">
    <property type="entry name" value="SPOUT_Trm10-like"/>
    <property type="match status" value="1"/>
</dbReference>